<sequence>MQRSPRTALRCRGHTGRELSLPERVGEVRKQLKTHVNIKGDYIRLYTTLFRLHAGRHETVQARRNTRKIRREPKNHTV</sequence>
<dbReference type="AlphaFoldDB" id="A0A379MV06"/>
<dbReference type="Proteomes" id="UP000255233">
    <property type="component" value="Unassembled WGS sequence"/>
</dbReference>
<proteinExistence type="predicted"/>
<protein>
    <submittedName>
        <fullName evidence="1">Uncharacterized protein</fullName>
    </submittedName>
</protein>
<dbReference type="EMBL" id="UGVL01000001">
    <property type="protein sequence ID" value="SUE34720.1"/>
    <property type="molecule type" value="Genomic_DNA"/>
</dbReference>
<accession>A0A379MV06</accession>
<keyword evidence="2" id="KW-1185">Reference proteome</keyword>
<name>A0A379MV06_9BACT</name>
<evidence type="ECO:0000313" key="2">
    <source>
        <dbReference type="Proteomes" id="UP000255233"/>
    </source>
</evidence>
<organism evidence="1 2">
    <name type="scientific">Rikenella microfusus</name>
    <dbReference type="NCBI Taxonomy" id="28139"/>
    <lineage>
        <taxon>Bacteria</taxon>
        <taxon>Pseudomonadati</taxon>
        <taxon>Bacteroidota</taxon>
        <taxon>Bacteroidia</taxon>
        <taxon>Bacteroidales</taxon>
        <taxon>Rikenellaceae</taxon>
        <taxon>Rikenella</taxon>
    </lineage>
</organism>
<gene>
    <name evidence="1" type="ORF">NCTC11190_01953</name>
</gene>
<evidence type="ECO:0000313" key="1">
    <source>
        <dbReference type="EMBL" id="SUE34720.1"/>
    </source>
</evidence>
<reference evidence="1 2" key="1">
    <citation type="submission" date="2018-06" db="EMBL/GenBank/DDBJ databases">
        <authorList>
            <consortium name="Pathogen Informatics"/>
            <person name="Doyle S."/>
        </authorList>
    </citation>
    <scope>NUCLEOTIDE SEQUENCE [LARGE SCALE GENOMIC DNA]</scope>
    <source>
        <strain evidence="1 2">NCTC11190</strain>
    </source>
</reference>